<dbReference type="InterPro" id="IPR036398">
    <property type="entry name" value="CA_dom_sf"/>
</dbReference>
<accession>A0A2U1PKA9</accession>
<dbReference type="PANTHER" id="PTHR43908">
    <property type="entry name" value="AT29763P-RELATED"/>
    <property type="match status" value="1"/>
</dbReference>
<dbReference type="SUPFAM" id="SSF46565">
    <property type="entry name" value="Chaperone J-domain"/>
    <property type="match status" value="1"/>
</dbReference>
<feature type="chain" id="PRO_5015762057" evidence="2">
    <location>
        <begin position="27"/>
        <end position="392"/>
    </location>
</feature>
<evidence type="ECO:0000313" key="4">
    <source>
        <dbReference type="EMBL" id="PWA86152.1"/>
    </source>
</evidence>
<comment type="caution">
    <text evidence="4">The sequence shown here is derived from an EMBL/GenBank/DDBJ whole genome shotgun (WGS) entry which is preliminary data.</text>
</comment>
<protein>
    <submittedName>
        <fullName evidence="4">Bifunctional monodehydroascorbate reductase and carbonic anhydrase nectarin-3</fullName>
    </submittedName>
</protein>
<dbReference type="InterPro" id="IPR051100">
    <property type="entry name" value="DnaJ_subfamily_B/C"/>
</dbReference>
<feature type="signal peptide" evidence="2">
    <location>
        <begin position="1"/>
        <end position="26"/>
    </location>
</feature>
<dbReference type="InterPro" id="IPR036869">
    <property type="entry name" value="J_dom_sf"/>
</dbReference>
<dbReference type="GO" id="GO:0071218">
    <property type="term" value="P:cellular response to misfolded protein"/>
    <property type="evidence" value="ECO:0007669"/>
    <property type="project" value="TreeGrafter"/>
</dbReference>
<dbReference type="Pfam" id="PF00226">
    <property type="entry name" value="DnaJ"/>
    <property type="match status" value="1"/>
</dbReference>
<dbReference type="OrthoDB" id="10250354at2759"/>
<dbReference type="Proteomes" id="UP000245207">
    <property type="component" value="Unassembled WGS sequence"/>
</dbReference>
<feature type="domain" description="J" evidence="3">
    <location>
        <begin position="201"/>
        <end position="265"/>
    </location>
</feature>
<keyword evidence="1" id="KW-1133">Transmembrane helix</keyword>
<evidence type="ECO:0000259" key="3">
    <source>
        <dbReference type="PROSITE" id="PS50076"/>
    </source>
</evidence>
<dbReference type="PANTHER" id="PTHR43908:SF5">
    <property type="entry name" value="CHAPERONE PROTEIN DNAJ 49"/>
    <property type="match status" value="1"/>
</dbReference>
<keyword evidence="2" id="KW-0732">Signal</keyword>
<reference evidence="4 5" key="1">
    <citation type="journal article" date="2018" name="Mol. Plant">
        <title>The genome of Artemisia annua provides insight into the evolution of Asteraceae family and artemisinin biosynthesis.</title>
        <authorList>
            <person name="Shen Q."/>
            <person name="Zhang L."/>
            <person name="Liao Z."/>
            <person name="Wang S."/>
            <person name="Yan T."/>
            <person name="Shi P."/>
            <person name="Liu M."/>
            <person name="Fu X."/>
            <person name="Pan Q."/>
            <person name="Wang Y."/>
            <person name="Lv Z."/>
            <person name="Lu X."/>
            <person name="Zhang F."/>
            <person name="Jiang W."/>
            <person name="Ma Y."/>
            <person name="Chen M."/>
            <person name="Hao X."/>
            <person name="Li L."/>
            <person name="Tang Y."/>
            <person name="Lv G."/>
            <person name="Zhou Y."/>
            <person name="Sun X."/>
            <person name="Brodelius P.E."/>
            <person name="Rose J.K.C."/>
            <person name="Tang K."/>
        </authorList>
    </citation>
    <scope>NUCLEOTIDE SEQUENCE [LARGE SCALE GENOMIC DNA]</scope>
    <source>
        <strain evidence="5">cv. Huhao1</strain>
        <tissue evidence="4">Leaf</tissue>
    </source>
</reference>
<dbReference type="SUPFAM" id="SSF51069">
    <property type="entry name" value="Carbonic anhydrase"/>
    <property type="match status" value="1"/>
</dbReference>
<dbReference type="AlphaFoldDB" id="A0A2U1PKA9"/>
<feature type="transmembrane region" description="Helical" evidence="1">
    <location>
        <begin position="278"/>
        <end position="297"/>
    </location>
</feature>
<dbReference type="GO" id="GO:0030544">
    <property type="term" value="F:Hsp70 protein binding"/>
    <property type="evidence" value="ECO:0007669"/>
    <property type="project" value="TreeGrafter"/>
</dbReference>
<evidence type="ECO:0000256" key="2">
    <source>
        <dbReference type="SAM" id="SignalP"/>
    </source>
</evidence>
<evidence type="ECO:0000256" key="1">
    <source>
        <dbReference type="SAM" id="Phobius"/>
    </source>
</evidence>
<dbReference type="CDD" id="cd06257">
    <property type="entry name" value="DnaJ"/>
    <property type="match status" value="1"/>
</dbReference>
<evidence type="ECO:0000313" key="5">
    <source>
        <dbReference type="Proteomes" id="UP000245207"/>
    </source>
</evidence>
<dbReference type="SMART" id="SM00271">
    <property type="entry name" value="DnaJ"/>
    <property type="match status" value="1"/>
</dbReference>
<keyword evidence="5" id="KW-1185">Reference proteome</keyword>
<dbReference type="PROSITE" id="PS50076">
    <property type="entry name" value="DNAJ_2"/>
    <property type="match status" value="1"/>
</dbReference>
<sequence length="392" mass="45478">MDNKSLRFSSILIVLFIIFCVPFATSQEVEDEHEFTYDVNSPINGPHHWGEIHPEWSMCNQGDLQSPIDLTHKRVQTTSHLGKLDRDYKPANSTLVNRGHDMMIQSRATLGSSKYRRKNCSGWNHIQINKKNMTTVFLIIKTNKQELKVINLDLFYLSNRIIMDVSIECPKGKEIEGCADLEQGYTEDQLWLVNEILSTDYYLDILGVGWDSSDAMVKYAYTNLSEKVHPDINKAPGSDKAFKKVKEAFECVGRAGKRIHYRWMVRHEPYLPTLCEGMVGFCLFLCIAWVLLLKYGVTDIEPSYRLEVDNLNNYKTIMTTEIGIEFYVNSSDEFDQKYPLGSFARTSIETDILIDYIYLVKRYCFYELEWHLQRPEFPTPICDKFGTFGKHT</sequence>
<keyword evidence="1" id="KW-0812">Transmembrane</keyword>
<organism evidence="4 5">
    <name type="scientific">Artemisia annua</name>
    <name type="common">Sweet wormwood</name>
    <dbReference type="NCBI Taxonomy" id="35608"/>
    <lineage>
        <taxon>Eukaryota</taxon>
        <taxon>Viridiplantae</taxon>
        <taxon>Streptophyta</taxon>
        <taxon>Embryophyta</taxon>
        <taxon>Tracheophyta</taxon>
        <taxon>Spermatophyta</taxon>
        <taxon>Magnoliopsida</taxon>
        <taxon>eudicotyledons</taxon>
        <taxon>Gunneridae</taxon>
        <taxon>Pentapetalae</taxon>
        <taxon>asterids</taxon>
        <taxon>campanulids</taxon>
        <taxon>Asterales</taxon>
        <taxon>Asteraceae</taxon>
        <taxon>Asteroideae</taxon>
        <taxon>Anthemideae</taxon>
        <taxon>Artemisiinae</taxon>
        <taxon>Artemisia</taxon>
    </lineage>
</organism>
<dbReference type="Gene3D" id="3.10.200.10">
    <property type="entry name" value="Alpha carbonic anhydrase"/>
    <property type="match status" value="1"/>
</dbReference>
<dbReference type="PRINTS" id="PR00625">
    <property type="entry name" value="JDOMAIN"/>
</dbReference>
<proteinExistence type="predicted"/>
<dbReference type="EMBL" id="PKPP01001049">
    <property type="protein sequence ID" value="PWA86152.1"/>
    <property type="molecule type" value="Genomic_DNA"/>
</dbReference>
<gene>
    <name evidence="4" type="ORF">CTI12_AA143650</name>
</gene>
<name>A0A2U1PKA9_ARTAN</name>
<dbReference type="GO" id="GO:0005789">
    <property type="term" value="C:endoplasmic reticulum membrane"/>
    <property type="evidence" value="ECO:0007669"/>
    <property type="project" value="TreeGrafter"/>
</dbReference>
<dbReference type="Pfam" id="PF00194">
    <property type="entry name" value="Carb_anhydrase"/>
    <property type="match status" value="1"/>
</dbReference>
<dbReference type="STRING" id="35608.A0A2U1PKA9"/>
<dbReference type="Gene3D" id="1.10.287.110">
    <property type="entry name" value="DnaJ domain"/>
    <property type="match status" value="1"/>
</dbReference>
<dbReference type="InterPro" id="IPR001148">
    <property type="entry name" value="CA_dom"/>
</dbReference>
<dbReference type="InterPro" id="IPR001623">
    <property type="entry name" value="DnaJ_domain"/>
</dbReference>
<keyword evidence="1" id="KW-0472">Membrane</keyword>